<keyword evidence="1" id="KW-0378">Hydrolase</keyword>
<dbReference type="EMBL" id="JACHEK010000001">
    <property type="protein sequence ID" value="MBB6142128.1"/>
    <property type="molecule type" value="Genomic_DNA"/>
</dbReference>
<dbReference type="RefSeq" id="WP_050057398.1">
    <property type="nucleotide sequence ID" value="NZ_JACHEK010000001.1"/>
</dbReference>
<dbReference type="InterPro" id="IPR006439">
    <property type="entry name" value="HAD-SF_hydro_IA"/>
</dbReference>
<dbReference type="SFLD" id="SFLDS00003">
    <property type="entry name" value="Haloacid_Dehalogenase"/>
    <property type="match status" value="1"/>
</dbReference>
<proteinExistence type="predicted"/>
<dbReference type="SUPFAM" id="SSF56784">
    <property type="entry name" value="HAD-like"/>
    <property type="match status" value="1"/>
</dbReference>
<comment type="caution">
    <text evidence="1">The sequence shown here is derived from an EMBL/GenBank/DDBJ whole genome shotgun (WGS) entry which is preliminary data.</text>
</comment>
<dbReference type="NCBIfam" id="TIGR01549">
    <property type="entry name" value="HAD-SF-IA-v1"/>
    <property type="match status" value="1"/>
</dbReference>
<dbReference type="Pfam" id="PF13419">
    <property type="entry name" value="HAD_2"/>
    <property type="match status" value="1"/>
</dbReference>
<dbReference type="InterPro" id="IPR051806">
    <property type="entry name" value="HAD-like_SPP"/>
</dbReference>
<organism evidence="1 2">
    <name type="scientific">Silvibacterium bohemicum</name>
    <dbReference type="NCBI Taxonomy" id="1577686"/>
    <lineage>
        <taxon>Bacteria</taxon>
        <taxon>Pseudomonadati</taxon>
        <taxon>Acidobacteriota</taxon>
        <taxon>Terriglobia</taxon>
        <taxon>Terriglobales</taxon>
        <taxon>Acidobacteriaceae</taxon>
        <taxon>Silvibacterium</taxon>
    </lineage>
</organism>
<dbReference type="InterPro" id="IPR041492">
    <property type="entry name" value="HAD_2"/>
</dbReference>
<dbReference type="PANTHER" id="PTHR43481:SF4">
    <property type="entry name" value="GLYCEROL-1-PHOSPHATE PHOSPHOHYDROLASE 1-RELATED"/>
    <property type="match status" value="1"/>
</dbReference>
<dbReference type="AlphaFoldDB" id="A0A841JUN1"/>
<reference evidence="1 2" key="1">
    <citation type="submission" date="2020-08" db="EMBL/GenBank/DDBJ databases">
        <title>Genomic Encyclopedia of Type Strains, Phase IV (KMG-IV): sequencing the most valuable type-strain genomes for metagenomic binning, comparative biology and taxonomic classification.</title>
        <authorList>
            <person name="Goeker M."/>
        </authorList>
    </citation>
    <scope>NUCLEOTIDE SEQUENCE [LARGE SCALE GENOMIC DNA]</scope>
    <source>
        <strain evidence="1 2">DSM 103733</strain>
    </source>
</reference>
<dbReference type="GO" id="GO:0050308">
    <property type="term" value="F:sugar-phosphatase activity"/>
    <property type="evidence" value="ECO:0007669"/>
    <property type="project" value="UniProtKB-EC"/>
</dbReference>
<dbReference type="Gene3D" id="3.40.50.1000">
    <property type="entry name" value="HAD superfamily/HAD-like"/>
    <property type="match status" value="1"/>
</dbReference>
<dbReference type="PRINTS" id="PR00413">
    <property type="entry name" value="HADHALOGNASE"/>
</dbReference>
<dbReference type="InterPro" id="IPR023198">
    <property type="entry name" value="PGP-like_dom2"/>
</dbReference>
<name>A0A841JUN1_9BACT</name>
<accession>A0A841JUN1</accession>
<dbReference type="Proteomes" id="UP000538666">
    <property type="component" value="Unassembled WGS sequence"/>
</dbReference>
<keyword evidence="2" id="KW-1185">Reference proteome</keyword>
<dbReference type="PANTHER" id="PTHR43481">
    <property type="entry name" value="FRUCTOSE-1-PHOSPHATE PHOSPHATASE"/>
    <property type="match status" value="1"/>
</dbReference>
<dbReference type="NCBIfam" id="TIGR01509">
    <property type="entry name" value="HAD-SF-IA-v3"/>
    <property type="match status" value="1"/>
</dbReference>
<evidence type="ECO:0000313" key="1">
    <source>
        <dbReference type="EMBL" id="MBB6142128.1"/>
    </source>
</evidence>
<dbReference type="InterPro" id="IPR023214">
    <property type="entry name" value="HAD_sf"/>
</dbReference>
<dbReference type="Gene3D" id="1.10.150.240">
    <property type="entry name" value="Putative phosphatase, domain 2"/>
    <property type="match status" value="1"/>
</dbReference>
<sequence length="225" mass="24639">MKVTVRGILFDMDGVLVSSLGSVERSWTTWAEKHGMNIAEAIQTAHGRRAIETVRFLRPDLNADEELKYIEDLEVEDNDGLAILGGVKPLLETLPEKYWTVVTSATERLARSRMKAGGIRVPSRMITADMVTKGKPDPEPYERGAALLGLKPEECLVIEDSASGAKAGQAAGCKVLATLFSHSVESLVAADWIVRSLEDVRFTLVDESIELEFEPVGRVVSSLRS</sequence>
<protein>
    <submittedName>
        <fullName evidence="1">Sugar-phosphatase</fullName>
        <ecNumber evidence="1">3.1.3.23</ecNumber>
    </submittedName>
</protein>
<dbReference type="InterPro" id="IPR036412">
    <property type="entry name" value="HAD-like_sf"/>
</dbReference>
<dbReference type="OrthoDB" id="9797743at2"/>
<evidence type="ECO:0000313" key="2">
    <source>
        <dbReference type="Proteomes" id="UP000538666"/>
    </source>
</evidence>
<dbReference type="SFLD" id="SFLDG01129">
    <property type="entry name" value="C1.5:_HAD__Beta-PGM__Phosphata"/>
    <property type="match status" value="1"/>
</dbReference>
<dbReference type="EC" id="3.1.3.23" evidence="1"/>
<gene>
    <name evidence="1" type="ORF">HNQ77_000066</name>
</gene>